<accession>A0AA38CLS6</accession>
<comment type="caution">
    <text evidence="2">The sequence shown here is derived from an EMBL/GenBank/DDBJ whole genome shotgun (WGS) entry which is preliminary data.</text>
</comment>
<evidence type="ECO:0000313" key="3">
    <source>
        <dbReference type="Proteomes" id="UP000824469"/>
    </source>
</evidence>
<proteinExistence type="predicted"/>
<protein>
    <submittedName>
        <fullName evidence="2">Uncharacterized protein</fullName>
    </submittedName>
</protein>
<feature type="compositionally biased region" description="Basic and acidic residues" evidence="1">
    <location>
        <begin position="21"/>
        <end position="36"/>
    </location>
</feature>
<reference evidence="2 3" key="1">
    <citation type="journal article" date="2021" name="Nat. Plants">
        <title>The Taxus genome provides insights into paclitaxel biosynthesis.</title>
        <authorList>
            <person name="Xiong X."/>
            <person name="Gou J."/>
            <person name="Liao Q."/>
            <person name="Li Y."/>
            <person name="Zhou Q."/>
            <person name="Bi G."/>
            <person name="Li C."/>
            <person name="Du R."/>
            <person name="Wang X."/>
            <person name="Sun T."/>
            <person name="Guo L."/>
            <person name="Liang H."/>
            <person name="Lu P."/>
            <person name="Wu Y."/>
            <person name="Zhang Z."/>
            <person name="Ro D.K."/>
            <person name="Shang Y."/>
            <person name="Huang S."/>
            <person name="Yan J."/>
        </authorList>
    </citation>
    <scope>NUCLEOTIDE SEQUENCE [LARGE SCALE GENOMIC DNA]</scope>
    <source>
        <strain evidence="2">Ta-2019</strain>
    </source>
</reference>
<feature type="compositionally biased region" description="Basic residues" evidence="1">
    <location>
        <begin position="42"/>
        <end position="51"/>
    </location>
</feature>
<organism evidence="2 3">
    <name type="scientific">Taxus chinensis</name>
    <name type="common">Chinese yew</name>
    <name type="synonym">Taxus wallichiana var. chinensis</name>
    <dbReference type="NCBI Taxonomy" id="29808"/>
    <lineage>
        <taxon>Eukaryota</taxon>
        <taxon>Viridiplantae</taxon>
        <taxon>Streptophyta</taxon>
        <taxon>Embryophyta</taxon>
        <taxon>Tracheophyta</taxon>
        <taxon>Spermatophyta</taxon>
        <taxon>Pinopsida</taxon>
        <taxon>Pinidae</taxon>
        <taxon>Conifers II</taxon>
        <taxon>Cupressales</taxon>
        <taxon>Taxaceae</taxon>
        <taxon>Taxus</taxon>
    </lineage>
</organism>
<evidence type="ECO:0000313" key="2">
    <source>
        <dbReference type="EMBL" id="KAH9302147.1"/>
    </source>
</evidence>
<dbReference type="EMBL" id="JAHRHJ020000009">
    <property type="protein sequence ID" value="KAH9302147.1"/>
    <property type="molecule type" value="Genomic_DNA"/>
</dbReference>
<name>A0AA38CLS6_TAXCH</name>
<feature type="region of interest" description="Disordered" evidence="1">
    <location>
        <begin position="16"/>
        <end position="51"/>
    </location>
</feature>
<dbReference type="Proteomes" id="UP000824469">
    <property type="component" value="Unassembled WGS sequence"/>
</dbReference>
<gene>
    <name evidence="2" type="ORF">KI387_013730</name>
</gene>
<feature type="non-terminal residue" evidence="2">
    <location>
        <position position="1"/>
    </location>
</feature>
<dbReference type="AlphaFoldDB" id="A0AA38CLS6"/>
<keyword evidence="3" id="KW-1185">Reference proteome</keyword>
<evidence type="ECO:0000256" key="1">
    <source>
        <dbReference type="SAM" id="MobiDB-lite"/>
    </source>
</evidence>
<sequence length="51" mass="5855">ILQTLTILPLFSDSQSFSHAASDRRRSTSFDADPHKSTPIHISRHRSYCRL</sequence>
<feature type="non-terminal residue" evidence="2">
    <location>
        <position position="51"/>
    </location>
</feature>